<dbReference type="FunCoup" id="M3XK74">
    <property type="interactions" value="29"/>
</dbReference>
<reference evidence="3" key="3">
    <citation type="submission" date="2025-09" db="UniProtKB">
        <authorList>
            <consortium name="Ensembl"/>
        </authorList>
    </citation>
    <scope>IDENTIFICATION</scope>
</reference>
<protein>
    <recommendedName>
        <fullName evidence="2">Tyrosinase copper-binding domain-containing protein</fullName>
    </recommendedName>
</protein>
<dbReference type="InParanoid" id="M3XK74"/>
<dbReference type="InterPro" id="IPR029526">
    <property type="entry name" value="PGBD"/>
</dbReference>
<dbReference type="HOGENOM" id="CLU_013052_3_1_1"/>
<dbReference type="GeneTree" id="ENSGT00940000171633"/>
<dbReference type="PANTHER" id="PTHR46599:SF3">
    <property type="entry name" value="PIGGYBAC TRANSPOSABLE ELEMENT-DERIVED PROTEIN 4"/>
    <property type="match status" value="1"/>
</dbReference>
<evidence type="ECO:0000313" key="4">
    <source>
        <dbReference type="Proteomes" id="UP000008672"/>
    </source>
</evidence>
<keyword evidence="1" id="KW-0812">Transmembrane</keyword>
<dbReference type="AlphaFoldDB" id="M3XK74"/>
<dbReference type="Ensembl" id="ENSLACT00000025633.1">
    <property type="protein sequence ID" value="ENSLACP00000023130.1"/>
    <property type="gene ID" value="ENSLACG00000022531.1"/>
</dbReference>
<reference evidence="4" key="1">
    <citation type="submission" date="2011-08" db="EMBL/GenBank/DDBJ databases">
        <title>The draft genome of Latimeria chalumnae.</title>
        <authorList>
            <person name="Di Palma F."/>
            <person name="Alfoldi J."/>
            <person name="Johnson J."/>
            <person name="Berlin A."/>
            <person name="Gnerre S."/>
            <person name="Jaffe D."/>
            <person name="MacCallum I."/>
            <person name="Young S."/>
            <person name="Walker B.J."/>
            <person name="Lander E."/>
            <person name="Lindblad-Toh K."/>
        </authorList>
    </citation>
    <scope>NUCLEOTIDE SEQUENCE [LARGE SCALE GENOMIC DNA]</scope>
    <source>
        <strain evidence="4">Wild caught</strain>
    </source>
</reference>
<dbReference type="InterPro" id="IPR002227">
    <property type="entry name" value="Tyrosinase_Cu-bd"/>
</dbReference>
<dbReference type="Pfam" id="PF13843">
    <property type="entry name" value="DDE_Tnp_1_7"/>
    <property type="match status" value="1"/>
</dbReference>
<gene>
    <name evidence="3" type="primary">LOC102358683</name>
</gene>
<dbReference type="OMA" id="MKSLTWY"/>
<dbReference type="eggNOG" id="ENOG502QWHD">
    <property type="taxonomic scope" value="Eukaryota"/>
</dbReference>
<keyword evidence="1" id="KW-0472">Membrane</keyword>
<sequence>MRAFIGVILAMGLIQIKGKARGYWSQRCPLIRLEGIAEVFPRDRFHNILRYLHFVDESRAPLRTVPDPDSFYKVRLLLDALLPKFRSLYSPSRELCVDESIIKTKDHFRSRDVVRNKPVKLGLKACVLCEAKTGYILNLTLAGGGEQPKKGLKNSSVVQNICRPYHGMGYQLFMDHSYTSFELLKKLGALSWTACGAVSPNHGAPTVFMKKNSQDLCALKRGDAMFQCRDGVVACAWRDAKLVTVLSTLPVGTEMTHVNRTPRAAHKYQRGATVNCPVVVAEYNRFMGRVDLVDQRISAYRRHMKGLLWPHKVFWYFLDIAVINCYLLYVASLSQGRAKLKPREFREKLAVELVGGNSFCKRLPPRLPSEELRFNRQLEHAPQRVATASRCAVHLQRCETIYACRACGVRMCPDPCFYLFHFKADYVYDD</sequence>
<organism evidence="3 4">
    <name type="scientific">Latimeria chalumnae</name>
    <name type="common">Coelacanth</name>
    <dbReference type="NCBI Taxonomy" id="7897"/>
    <lineage>
        <taxon>Eukaryota</taxon>
        <taxon>Metazoa</taxon>
        <taxon>Chordata</taxon>
        <taxon>Craniata</taxon>
        <taxon>Vertebrata</taxon>
        <taxon>Euteleostomi</taxon>
        <taxon>Coelacanthiformes</taxon>
        <taxon>Coelacanthidae</taxon>
        <taxon>Latimeria</taxon>
    </lineage>
</organism>
<evidence type="ECO:0000313" key="3">
    <source>
        <dbReference type="Ensembl" id="ENSLACP00000023130.1"/>
    </source>
</evidence>
<dbReference type="Proteomes" id="UP000008672">
    <property type="component" value="Unassembled WGS sequence"/>
</dbReference>
<feature type="domain" description="Tyrosinase copper-binding" evidence="2">
    <location>
        <begin position="414"/>
        <end position="425"/>
    </location>
</feature>
<keyword evidence="1" id="KW-1133">Transmembrane helix</keyword>
<dbReference type="EMBL" id="AFYH01089461">
    <property type="status" value="NOT_ANNOTATED_CDS"/>
    <property type="molecule type" value="Genomic_DNA"/>
</dbReference>
<reference evidence="3" key="2">
    <citation type="submission" date="2025-08" db="UniProtKB">
        <authorList>
            <consortium name="Ensembl"/>
        </authorList>
    </citation>
    <scope>IDENTIFICATION</scope>
</reference>
<dbReference type="PROSITE" id="PS00498">
    <property type="entry name" value="TYROSINASE_2"/>
    <property type="match status" value="1"/>
</dbReference>
<accession>M3XK74</accession>
<dbReference type="STRING" id="7897.ENSLACP00000023130"/>
<feature type="transmembrane region" description="Helical" evidence="1">
    <location>
        <begin position="313"/>
        <end position="333"/>
    </location>
</feature>
<dbReference type="GO" id="GO:0016491">
    <property type="term" value="F:oxidoreductase activity"/>
    <property type="evidence" value="ECO:0007669"/>
    <property type="project" value="InterPro"/>
</dbReference>
<dbReference type="PANTHER" id="PTHR46599">
    <property type="entry name" value="PIGGYBAC TRANSPOSABLE ELEMENT-DERIVED PROTEIN 4"/>
    <property type="match status" value="1"/>
</dbReference>
<evidence type="ECO:0000256" key="1">
    <source>
        <dbReference type="SAM" id="Phobius"/>
    </source>
</evidence>
<name>M3XK74_LATCH</name>
<proteinExistence type="predicted"/>
<evidence type="ECO:0000259" key="2">
    <source>
        <dbReference type="PROSITE" id="PS00498"/>
    </source>
</evidence>
<keyword evidence="4" id="KW-1185">Reference proteome</keyword>